<dbReference type="SUPFAM" id="SSF53335">
    <property type="entry name" value="S-adenosyl-L-methionine-dependent methyltransferases"/>
    <property type="match status" value="1"/>
</dbReference>
<dbReference type="EMBL" id="BTCL01000001">
    <property type="protein sequence ID" value="GMK42965.1"/>
    <property type="molecule type" value="Genomic_DNA"/>
</dbReference>
<comment type="caution">
    <text evidence="3">The sequence shown here is derived from an EMBL/GenBank/DDBJ whole genome shotgun (WGS) entry which is preliminary data.</text>
</comment>
<evidence type="ECO:0000256" key="1">
    <source>
        <dbReference type="ARBA" id="ARBA00022603"/>
    </source>
</evidence>
<evidence type="ECO:0000256" key="2">
    <source>
        <dbReference type="ARBA" id="ARBA00022679"/>
    </source>
</evidence>
<keyword evidence="2" id="KW-0808">Transferase</keyword>
<dbReference type="Pfam" id="PF02636">
    <property type="entry name" value="Methyltransf_28"/>
    <property type="match status" value="1"/>
</dbReference>
<keyword evidence="4" id="KW-1185">Reference proteome</keyword>
<dbReference type="Gene3D" id="3.40.50.12710">
    <property type="match status" value="1"/>
</dbReference>
<name>A0ABQ6NDB0_9BACL</name>
<keyword evidence="1 3" id="KW-0489">Methyltransferase</keyword>
<sequence>MKIGKKSLIRRISEQIAEMPAVGWREGSRDTTGLRCMTFKQYMSLCLYDKQDGYYRSGPVRIGREGDFYTSSAVGAVMAHCLTNYVWDYAVQAAGGRIQLVEWGAGTGRLTMQIQEAWRARAEYCSDLQCRPVLVEDHPGHLEEAKRTIGSDTALFLSSDEALQGGGHWQELPAVVLANELLDAFPVNRVTVEQGKLVELGVAGNAEDGFYEVRMPLSDERIAAALQKGGIRLTEGQQTEVNLDAEQWLASMADVLGEGRVIIIDYGHEAEEYTARHRMKGTLLCYSDHIASDEPYLRIGEQDITAHVPFTPLRHAAEAGGWRIAYYGTQKQFLIDHGALGLLQNHSDTDPFGQAAKMNRAVRQLLLSDGMSETFKVLVLDK</sequence>
<dbReference type="InterPro" id="IPR029063">
    <property type="entry name" value="SAM-dependent_MTases_sf"/>
</dbReference>
<dbReference type="GO" id="GO:0032259">
    <property type="term" value="P:methylation"/>
    <property type="evidence" value="ECO:0007669"/>
    <property type="project" value="UniProtKB-KW"/>
</dbReference>
<dbReference type="InterPro" id="IPR038375">
    <property type="entry name" value="NDUFAF7_sf"/>
</dbReference>
<proteinExistence type="predicted"/>
<dbReference type="RefSeq" id="WP_317978456.1">
    <property type="nucleotide sequence ID" value="NZ_BTCL01000001.1"/>
</dbReference>
<dbReference type="InterPro" id="IPR003788">
    <property type="entry name" value="NDUFAF7"/>
</dbReference>
<dbReference type="PANTHER" id="PTHR12049">
    <property type="entry name" value="PROTEIN ARGININE METHYLTRANSFERASE NDUFAF7, MITOCHONDRIAL"/>
    <property type="match status" value="1"/>
</dbReference>
<accession>A0ABQ6NDB0</accession>
<dbReference type="GO" id="GO:0008168">
    <property type="term" value="F:methyltransferase activity"/>
    <property type="evidence" value="ECO:0007669"/>
    <property type="project" value="UniProtKB-KW"/>
</dbReference>
<evidence type="ECO:0000313" key="3">
    <source>
        <dbReference type="EMBL" id="GMK42965.1"/>
    </source>
</evidence>
<organism evidence="3 4">
    <name type="scientific">Paenibacillus glycanilyticus</name>
    <dbReference type="NCBI Taxonomy" id="126569"/>
    <lineage>
        <taxon>Bacteria</taxon>
        <taxon>Bacillati</taxon>
        <taxon>Bacillota</taxon>
        <taxon>Bacilli</taxon>
        <taxon>Bacillales</taxon>
        <taxon>Paenibacillaceae</taxon>
        <taxon>Paenibacillus</taxon>
    </lineage>
</organism>
<reference evidence="3 4" key="1">
    <citation type="submission" date="2023-05" db="EMBL/GenBank/DDBJ databases">
        <title>Draft genome of Paenibacillus sp. CCS26.</title>
        <authorList>
            <person name="Akita H."/>
            <person name="Shinto Y."/>
            <person name="Kimura Z."/>
        </authorList>
    </citation>
    <scope>NUCLEOTIDE SEQUENCE [LARGE SCALE GENOMIC DNA]</scope>
    <source>
        <strain evidence="3 4">CCS26</strain>
    </source>
</reference>
<evidence type="ECO:0000313" key="4">
    <source>
        <dbReference type="Proteomes" id="UP001285921"/>
    </source>
</evidence>
<gene>
    <name evidence="3" type="ORF">PghCCS26_00920</name>
</gene>
<dbReference type="PANTHER" id="PTHR12049:SF7">
    <property type="entry name" value="PROTEIN ARGININE METHYLTRANSFERASE NDUFAF7, MITOCHONDRIAL"/>
    <property type="match status" value="1"/>
</dbReference>
<dbReference type="Proteomes" id="UP001285921">
    <property type="component" value="Unassembled WGS sequence"/>
</dbReference>
<protein>
    <submittedName>
        <fullName evidence="3">SAM-dependent methyltransferase</fullName>
    </submittedName>
</protein>